<proteinExistence type="predicted"/>
<name>A0A183HKS8_9BILA</name>
<reference evidence="1 2" key="2">
    <citation type="submission" date="2018-11" db="EMBL/GenBank/DDBJ databases">
        <authorList>
            <consortium name="Pathogen Informatics"/>
        </authorList>
    </citation>
    <scope>NUCLEOTIDE SEQUENCE [LARGE SCALE GENOMIC DNA]</scope>
</reference>
<sequence>MSYRWNGLKLSRTVLRSTDNGGILNGGTALISYLFTKNCPPLKAVRMSRLIMQVIDPEIMDGGEIQIFEGCNSQDIRVDDATSHYGNTPREYRLKRITVSDNDPSAAGLSEPLFITETLMDIERLLYEIMPVIVSRMYGNYKYEGLIDYEVFLF</sequence>
<reference evidence="3" key="1">
    <citation type="submission" date="2016-06" db="UniProtKB">
        <authorList>
            <consortium name="WormBaseParasite"/>
        </authorList>
    </citation>
    <scope>IDENTIFICATION</scope>
</reference>
<keyword evidence="2" id="KW-1185">Reference proteome</keyword>
<accession>A0A183HKS8</accession>
<dbReference type="AlphaFoldDB" id="A0A183HKS8"/>
<dbReference type="STRING" id="387005.A0A183HKS8"/>
<protein>
    <submittedName>
        <fullName evidence="3">DNA-directed RNA polymerase</fullName>
    </submittedName>
</protein>
<gene>
    <name evidence="1" type="ORF">OFLC_LOCUS8091</name>
</gene>
<evidence type="ECO:0000313" key="2">
    <source>
        <dbReference type="Proteomes" id="UP000267606"/>
    </source>
</evidence>
<dbReference type="EMBL" id="UZAJ01008888">
    <property type="protein sequence ID" value="VDO53997.1"/>
    <property type="molecule type" value="Genomic_DNA"/>
</dbReference>
<evidence type="ECO:0000313" key="3">
    <source>
        <dbReference type="WBParaSite" id="OFLC_0000808901-mRNA-1"/>
    </source>
</evidence>
<dbReference type="WBParaSite" id="OFLC_0000808901-mRNA-1">
    <property type="protein sequence ID" value="OFLC_0000808901-mRNA-1"/>
    <property type="gene ID" value="OFLC_0000808901"/>
</dbReference>
<dbReference type="Proteomes" id="UP000267606">
    <property type="component" value="Unassembled WGS sequence"/>
</dbReference>
<organism evidence="3">
    <name type="scientific">Onchocerca flexuosa</name>
    <dbReference type="NCBI Taxonomy" id="387005"/>
    <lineage>
        <taxon>Eukaryota</taxon>
        <taxon>Metazoa</taxon>
        <taxon>Ecdysozoa</taxon>
        <taxon>Nematoda</taxon>
        <taxon>Chromadorea</taxon>
        <taxon>Rhabditida</taxon>
        <taxon>Spirurina</taxon>
        <taxon>Spiruromorpha</taxon>
        <taxon>Filarioidea</taxon>
        <taxon>Onchocercidae</taxon>
        <taxon>Onchocerca</taxon>
    </lineage>
</organism>
<evidence type="ECO:0000313" key="1">
    <source>
        <dbReference type="EMBL" id="VDO53997.1"/>
    </source>
</evidence>